<sequence>MVSGQKKLTEPPKDLKEAIDWLALVGGGFGGDGLGKHDALVKALEKLPVFDGVKTTVFGDKSVQSAIRDLANGLGYGFLGYNGSLSVGGSGIAQSDYQSTYKEATWDDSDQDKDIPQIFLCAASMVFWGLTYVYWKCKVNGGWSGEPLNNSVGWGLGKFMKDMGFQASTLRSIKGFQVASRLDNGGAYTFEELNNADKEQYSYPAFILSLERSGPEKGINSPLTNCFVLAKKYFRDRFQNGKEIDGSLTSIKETLKKFSTLCYTYSFLKDEINKFISTNMPDPSSPNPSNNAEQSSPAGAVAGTLTTLGLGGGATAAYLFNLGGTKTFVNGLF</sequence>
<dbReference type="AlphaFoldDB" id="A0AAV4LRW9"/>
<accession>A0AAV4LRW9</accession>
<evidence type="ECO:0000313" key="3">
    <source>
        <dbReference type="Proteomes" id="UP001497744"/>
    </source>
</evidence>
<proteinExistence type="predicted"/>
<comment type="caution">
    <text evidence="2">The sequence shown here is derived from an EMBL/GenBank/DDBJ whole genome shotgun (WGS) entry which is preliminary data.</text>
</comment>
<dbReference type="Proteomes" id="UP001497744">
    <property type="component" value="Unassembled WGS sequence"/>
</dbReference>
<keyword evidence="3" id="KW-1185">Reference proteome</keyword>
<feature type="region of interest" description="Disordered" evidence="1">
    <location>
        <begin position="278"/>
        <end position="297"/>
    </location>
</feature>
<dbReference type="GeneID" id="94194473"/>
<protein>
    <submittedName>
        <fullName evidence="2">Variant erythrocyte surface antigen-1 family protein</fullName>
    </submittedName>
</protein>
<dbReference type="RefSeq" id="XP_067715061.1">
    <property type="nucleotide sequence ID" value="XM_067858960.1"/>
</dbReference>
<reference evidence="2 3" key="1">
    <citation type="submission" date="2021-06" db="EMBL/GenBank/DDBJ databases">
        <title>Genome sequence of Babesia caballi.</title>
        <authorList>
            <person name="Yamagishi J."/>
            <person name="Kidaka T."/>
            <person name="Ochi A."/>
        </authorList>
    </citation>
    <scope>NUCLEOTIDE SEQUENCE [LARGE SCALE GENOMIC DNA]</scope>
    <source>
        <strain evidence="2">USDA-D6B2</strain>
    </source>
</reference>
<name>A0AAV4LRW9_BABCB</name>
<gene>
    <name evidence="2" type="ORF">BcabD6B2_24270</name>
</gene>
<organism evidence="2 3">
    <name type="scientific">Babesia caballi</name>
    <dbReference type="NCBI Taxonomy" id="5871"/>
    <lineage>
        <taxon>Eukaryota</taxon>
        <taxon>Sar</taxon>
        <taxon>Alveolata</taxon>
        <taxon>Apicomplexa</taxon>
        <taxon>Aconoidasida</taxon>
        <taxon>Piroplasmida</taxon>
        <taxon>Babesiidae</taxon>
        <taxon>Babesia</taxon>
    </lineage>
</organism>
<dbReference type="EMBL" id="BPLF01000002">
    <property type="protein sequence ID" value="GIX62992.1"/>
    <property type="molecule type" value="Genomic_DNA"/>
</dbReference>
<evidence type="ECO:0000256" key="1">
    <source>
        <dbReference type="SAM" id="MobiDB-lite"/>
    </source>
</evidence>
<evidence type="ECO:0000313" key="2">
    <source>
        <dbReference type="EMBL" id="GIX62992.1"/>
    </source>
</evidence>